<dbReference type="InterPro" id="IPR011990">
    <property type="entry name" value="TPR-like_helical_dom_sf"/>
</dbReference>
<dbReference type="AlphaFoldDB" id="X0UYG6"/>
<accession>X0UYG6</accession>
<dbReference type="Pfam" id="PF13181">
    <property type="entry name" value="TPR_8"/>
    <property type="match status" value="1"/>
</dbReference>
<dbReference type="SUPFAM" id="SSF48452">
    <property type="entry name" value="TPR-like"/>
    <property type="match status" value="1"/>
</dbReference>
<dbReference type="PANTHER" id="PTHR45586">
    <property type="entry name" value="TPR REPEAT-CONTAINING PROTEIN PA4667"/>
    <property type="match status" value="1"/>
</dbReference>
<organism evidence="3">
    <name type="scientific">marine sediment metagenome</name>
    <dbReference type="NCBI Taxonomy" id="412755"/>
    <lineage>
        <taxon>unclassified sequences</taxon>
        <taxon>metagenomes</taxon>
        <taxon>ecological metagenomes</taxon>
    </lineage>
</organism>
<evidence type="ECO:0000256" key="1">
    <source>
        <dbReference type="ARBA" id="ARBA00022737"/>
    </source>
</evidence>
<protein>
    <submittedName>
        <fullName evidence="3">Uncharacterized protein</fullName>
    </submittedName>
</protein>
<comment type="caution">
    <text evidence="3">The sequence shown here is derived from an EMBL/GenBank/DDBJ whole genome shotgun (WGS) entry which is preliminary data.</text>
</comment>
<dbReference type="PANTHER" id="PTHR45586:SF1">
    <property type="entry name" value="LIPOPOLYSACCHARIDE ASSEMBLY PROTEIN B"/>
    <property type="match status" value="1"/>
</dbReference>
<feature type="non-terminal residue" evidence="3">
    <location>
        <position position="264"/>
    </location>
</feature>
<evidence type="ECO:0000313" key="3">
    <source>
        <dbReference type="EMBL" id="GAG04217.1"/>
    </source>
</evidence>
<dbReference type="InterPro" id="IPR019734">
    <property type="entry name" value="TPR_rpt"/>
</dbReference>
<dbReference type="EMBL" id="BARS01029411">
    <property type="protein sequence ID" value="GAG04217.1"/>
    <property type="molecule type" value="Genomic_DNA"/>
</dbReference>
<keyword evidence="1" id="KW-0677">Repeat</keyword>
<evidence type="ECO:0000256" key="2">
    <source>
        <dbReference type="ARBA" id="ARBA00022803"/>
    </source>
</evidence>
<dbReference type="SMART" id="SM00028">
    <property type="entry name" value="TPR"/>
    <property type="match status" value="4"/>
</dbReference>
<dbReference type="PROSITE" id="PS50005">
    <property type="entry name" value="TPR"/>
    <property type="match status" value="3"/>
</dbReference>
<sequence length="264" mass="29550">RQQTRRQQAKDLVIQELAKLEINSRSLLDHIEDLAGSRTVLTDEERALFRDSAAMSLFASTDMHGTLVSSSPVSKDPAEAPVATKEAVATSTEDGKVEIARMTRKASASFEQEDYENAEALYEDILKVDRQNTYNLCNLGIIKLRLAKHDEAEVLFNKALAYDPNHSPSHFMLGVLYFNAKNYDGAFESIGHAVALRPGNARAHQYLGLIASHKGWIERAEEEFKKAISIDPKFAEAHFNLSILYATSEDPTRKLAEKHYQEAL</sequence>
<gene>
    <name evidence="3" type="ORF">S01H1_45972</name>
</gene>
<name>X0UYG6_9ZZZZ</name>
<dbReference type="Pfam" id="PF14559">
    <property type="entry name" value="TPR_19"/>
    <property type="match status" value="1"/>
</dbReference>
<reference evidence="3" key="1">
    <citation type="journal article" date="2014" name="Front. Microbiol.">
        <title>High frequency of phylogenetically diverse reductive dehalogenase-homologous genes in deep subseafloor sedimentary metagenomes.</title>
        <authorList>
            <person name="Kawai M."/>
            <person name="Futagami T."/>
            <person name="Toyoda A."/>
            <person name="Takaki Y."/>
            <person name="Nishi S."/>
            <person name="Hori S."/>
            <person name="Arai W."/>
            <person name="Tsubouchi T."/>
            <person name="Morono Y."/>
            <person name="Uchiyama I."/>
            <person name="Ito T."/>
            <person name="Fujiyama A."/>
            <person name="Inagaki F."/>
            <person name="Takami H."/>
        </authorList>
    </citation>
    <scope>NUCLEOTIDE SEQUENCE</scope>
    <source>
        <strain evidence="3">Expedition CK06-06</strain>
    </source>
</reference>
<dbReference type="InterPro" id="IPR051012">
    <property type="entry name" value="CellSynth/LPSAsmb/PSIAsmb"/>
</dbReference>
<dbReference type="Gene3D" id="1.25.40.10">
    <property type="entry name" value="Tetratricopeptide repeat domain"/>
    <property type="match status" value="1"/>
</dbReference>
<keyword evidence="2" id="KW-0802">TPR repeat</keyword>
<proteinExistence type="predicted"/>
<feature type="non-terminal residue" evidence="3">
    <location>
        <position position="1"/>
    </location>
</feature>